<evidence type="ECO:0000313" key="2">
    <source>
        <dbReference type="EMBL" id="GAA0866361.1"/>
    </source>
</evidence>
<dbReference type="Gene3D" id="3.10.180.10">
    <property type="entry name" value="2,3-Dihydroxybiphenyl 1,2-Dioxygenase, domain 1"/>
    <property type="match status" value="1"/>
</dbReference>
<comment type="caution">
    <text evidence="2">The sequence shown here is derived from an EMBL/GenBank/DDBJ whole genome shotgun (WGS) entry which is preliminary data.</text>
</comment>
<gene>
    <name evidence="2" type="ORF">GCM10009115_28800</name>
</gene>
<dbReference type="RefSeq" id="WP_215350385.1">
    <property type="nucleotide sequence ID" value="NZ_BAAAFE010000009.1"/>
</dbReference>
<dbReference type="Proteomes" id="UP001500738">
    <property type="component" value="Unassembled WGS sequence"/>
</dbReference>
<name>A0ABN1MAJ7_9SPHN</name>
<protein>
    <recommendedName>
        <fullName evidence="1">VOC domain-containing protein</fullName>
    </recommendedName>
</protein>
<dbReference type="InterPro" id="IPR029068">
    <property type="entry name" value="Glyas_Bleomycin-R_OHBP_Dase"/>
</dbReference>
<evidence type="ECO:0000259" key="1">
    <source>
        <dbReference type="PROSITE" id="PS51819"/>
    </source>
</evidence>
<organism evidence="2 3">
    <name type="scientific">Sphingopyxis soli</name>
    <dbReference type="NCBI Taxonomy" id="592051"/>
    <lineage>
        <taxon>Bacteria</taxon>
        <taxon>Pseudomonadati</taxon>
        <taxon>Pseudomonadota</taxon>
        <taxon>Alphaproteobacteria</taxon>
        <taxon>Sphingomonadales</taxon>
        <taxon>Sphingomonadaceae</taxon>
        <taxon>Sphingopyxis</taxon>
    </lineage>
</organism>
<reference evidence="2 3" key="1">
    <citation type="journal article" date="2019" name="Int. J. Syst. Evol. Microbiol.">
        <title>The Global Catalogue of Microorganisms (GCM) 10K type strain sequencing project: providing services to taxonomists for standard genome sequencing and annotation.</title>
        <authorList>
            <consortium name="The Broad Institute Genomics Platform"/>
            <consortium name="The Broad Institute Genome Sequencing Center for Infectious Disease"/>
            <person name="Wu L."/>
            <person name="Ma J."/>
        </authorList>
    </citation>
    <scope>NUCLEOTIDE SEQUENCE [LARGE SCALE GENOMIC DNA]</scope>
    <source>
        <strain evidence="2 3">JCM 15910</strain>
    </source>
</reference>
<evidence type="ECO:0000313" key="3">
    <source>
        <dbReference type="Proteomes" id="UP001500738"/>
    </source>
</evidence>
<dbReference type="InterPro" id="IPR037523">
    <property type="entry name" value="VOC_core"/>
</dbReference>
<proteinExistence type="predicted"/>
<dbReference type="PROSITE" id="PS51819">
    <property type="entry name" value="VOC"/>
    <property type="match status" value="1"/>
</dbReference>
<dbReference type="Pfam" id="PF00903">
    <property type="entry name" value="Glyoxalase"/>
    <property type="match status" value="1"/>
</dbReference>
<accession>A0ABN1MAJ7</accession>
<feature type="domain" description="VOC" evidence="1">
    <location>
        <begin position="6"/>
        <end position="132"/>
    </location>
</feature>
<dbReference type="SUPFAM" id="SSF54593">
    <property type="entry name" value="Glyoxalase/Bleomycin resistance protein/Dihydroxybiphenyl dioxygenase"/>
    <property type="match status" value="1"/>
</dbReference>
<keyword evidence="3" id="KW-1185">Reference proteome</keyword>
<sequence length="153" mass="16438">MSGLNGVAHVILTAGDFARSTAFWRDMIGYLGLKLVLDSDYMLYGVGGRTAIGIRTPSPENAGKRFDQGAPGLHHACFRMRDRAAVDAVHAFLASRGDVHIVHAPQEEPWAPGYYSVLFEDPDGIRIEFNHVPGVGLLVDGEEIGGADAFDGS</sequence>
<dbReference type="InterPro" id="IPR004360">
    <property type="entry name" value="Glyas_Fos-R_dOase_dom"/>
</dbReference>
<dbReference type="EMBL" id="BAAAFE010000009">
    <property type="protein sequence ID" value="GAA0866361.1"/>
    <property type="molecule type" value="Genomic_DNA"/>
</dbReference>